<comment type="caution">
    <text evidence="2">The sequence shown here is derived from an EMBL/GenBank/DDBJ whole genome shotgun (WGS) entry which is preliminary data.</text>
</comment>
<accession>A0AAE1B6W9</accession>
<feature type="compositionally biased region" description="Polar residues" evidence="1">
    <location>
        <begin position="72"/>
        <end position="86"/>
    </location>
</feature>
<feature type="region of interest" description="Disordered" evidence="1">
    <location>
        <begin position="56"/>
        <end position="86"/>
    </location>
</feature>
<evidence type="ECO:0000313" key="3">
    <source>
        <dbReference type="Proteomes" id="UP001283361"/>
    </source>
</evidence>
<name>A0AAE1B6W9_9GAST</name>
<protein>
    <submittedName>
        <fullName evidence="2">Uncharacterized protein</fullName>
    </submittedName>
</protein>
<evidence type="ECO:0000313" key="2">
    <source>
        <dbReference type="EMBL" id="KAK3799797.1"/>
    </source>
</evidence>
<evidence type="ECO:0000256" key="1">
    <source>
        <dbReference type="SAM" id="MobiDB-lite"/>
    </source>
</evidence>
<gene>
    <name evidence="2" type="ORF">RRG08_048522</name>
</gene>
<keyword evidence="3" id="KW-1185">Reference proteome</keyword>
<reference evidence="2" key="1">
    <citation type="journal article" date="2023" name="G3 (Bethesda)">
        <title>A reference genome for the long-term kleptoplast-retaining sea slug Elysia crispata morphotype clarki.</title>
        <authorList>
            <person name="Eastman K.E."/>
            <person name="Pendleton A.L."/>
            <person name="Shaikh M.A."/>
            <person name="Suttiyut T."/>
            <person name="Ogas R."/>
            <person name="Tomko P."/>
            <person name="Gavelis G."/>
            <person name="Widhalm J.R."/>
            <person name="Wisecaver J.H."/>
        </authorList>
    </citation>
    <scope>NUCLEOTIDE SEQUENCE</scope>
    <source>
        <strain evidence="2">ECLA1</strain>
    </source>
</reference>
<dbReference type="EMBL" id="JAWDGP010000534">
    <property type="protein sequence ID" value="KAK3799797.1"/>
    <property type="molecule type" value="Genomic_DNA"/>
</dbReference>
<dbReference type="AlphaFoldDB" id="A0AAE1B6W9"/>
<proteinExistence type="predicted"/>
<dbReference type="Proteomes" id="UP001283361">
    <property type="component" value="Unassembled WGS sequence"/>
</dbReference>
<feature type="compositionally biased region" description="Basic and acidic residues" evidence="1">
    <location>
        <begin position="58"/>
        <end position="70"/>
    </location>
</feature>
<organism evidence="2 3">
    <name type="scientific">Elysia crispata</name>
    <name type="common">lettuce slug</name>
    <dbReference type="NCBI Taxonomy" id="231223"/>
    <lineage>
        <taxon>Eukaryota</taxon>
        <taxon>Metazoa</taxon>
        <taxon>Spiralia</taxon>
        <taxon>Lophotrochozoa</taxon>
        <taxon>Mollusca</taxon>
        <taxon>Gastropoda</taxon>
        <taxon>Heterobranchia</taxon>
        <taxon>Euthyneura</taxon>
        <taxon>Panpulmonata</taxon>
        <taxon>Sacoglossa</taxon>
        <taxon>Placobranchoidea</taxon>
        <taxon>Plakobranchidae</taxon>
        <taxon>Elysia</taxon>
    </lineage>
</organism>
<sequence>MLANLNGHCSFGWRNPRSGEGHVRSAATRTSVYNIGIDGGCLALFGSQIKHTAYSNASKEKDDTDFRLRETGSGSSTAPGLVVNSH</sequence>